<evidence type="ECO:0000256" key="3">
    <source>
        <dbReference type="ARBA" id="ARBA00022989"/>
    </source>
</evidence>
<feature type="transmembrane region" description="Helical" evidence="5">
    <location>
        <begin position="143"/>
        <end position="163"/>
    </location>
</feature>
<keyword evidence="8" id="KW-1185">Reference proteome</keyword>
<proteinExistence type="predicted"/>
<feature type="transmembrane region" description="Helical" evidence="5">
    <location>
        <begin position="35"/>
        <end position="62"/>
    </location>
</feature>
<dbReference type="RefSeq" id="WP_158292615.1">
    <property type="nucleotide sequence ID" value="NZ_RHPJ01000002.1"/>
</dbReference>
<evidence type="ECO:0000256" key="1">
    <source>
        <dbReference type="ARBA" id="ARBA00004141"/>
    </source>
</evidence>
<keyword evidence="4 5" id="KW-0472">Membrane</keyword>
<name>A0A4Z1E5G8_9MICO</name>
<evidence type="ECO:0000256" key="5">
    <source>
        <dbReference type="SAM" id="Phobius"/>
    </source>
</evidence>
<accession>A0A4Z1E5G8</accession>
<sequence length="364" mass="38033">MSGVRVRVPRGVLLGVGRARDAVGPVAWVSLATGVAYAVAGLVVGHTYPFFAAVACFSALGFTADVQPRRVGEVALGISLGVAMGEAIQVQFGSGPVQTALVVFVATLIAKALDPSPVLTTQSAVQAIVVLGLPLMSSSGGGIGRWTDALIGGAVALVFSLFIPRDPRRRPRNLARRTLGELAEVLTRLGRGLHTGDGAAVADSLDRARSTQAMLVAWESAVSASGSTAKLSPAWHRHVAAVADLADACEYTDRAIRTTRVLARRSAVAVRDGWRDEQLAGIVEELGIVTRRLGGLIGSGRPGSEAAQDLREIAARLGTTGERDPVRHTLLSLLRSITYDLLRAAGQDERATAEALRQPPPTAP</sequence>
<comment type="caution">
    <text evidence="7">The sequence shown here is derived from an EMBL/GenBank/DDBJ whole genome shotgun (WGS) entry which is preliminary data.</text>
</comment>
<protein>
    <recommendedName>
        <fullName evidence="6">Integral membrane bound transporter domain-containing protein</fullName>
    </recommendedName>
</protein>
<evidence type="ECO:0000313" key="7">
    <source>
        <dbReference type="EMBL" id="TGO05683.1"/>
    </source>
</evidence>
<dbReference type="Pfam" id="PF13515">
    <property type="entry name" value="FUSC_2"/>
    <property type="match status" value="1"/>
</dbReference>
<dbReference type="InterPro" id="IPR049453">
    <property type="entry name" value="Memb_transporter_dom"/>
</dbReference>
<evidence type="ECO:0000313" key="8">
    <source>
        <dbReference type="Proteomes" id="UP000297318"/>
    </source>
</evidence>
<keyword evidence="2 5" id="KW-0812">Transmembrane</keyword>
<reference evidence="7 8" key="1">
    <citation type="submission" date="2018-11" db="EMBL/GenBank/DDBJ databases">
        <title>Complete genome sequencing of the Actinobacteria Serinibacter sp. K3-2.</title>
        <authorList>
            <person name="Rakitin A.L."/>
            <person name="Beletsky A.V."/>
            <person name="Mardanov A.V."/>
            <person name="Ravin N.V."/>
            <person name="Gromova A.S."/>
            <person name="Filippova S.N."/>
            <person name="Gal'Chenko V.F."/>
        </authorList>
    </citation>
    <scope>NUCLEOTIDE SEQUENCE [LARGE SCALE GENOMIC DNA]</scope>
    <source>
        <strain evidence="7 8">K3-2</strain>
    </source>
</reference>
<evidence type="ECO:0000256" key="4">
    <source>
        <dbReference type="ARBA" id="ARBA00023136"/>
    </source>
</evidence>
<dbReference type="EMBL" id="RHPJ01000002">
    <property type="protein sequence ID" value="TGO05683.1"/>
    <property type="molecule type" value="Genomic_DNA"/>
</dbReference>
<dbReference type="OrthoDB" id="5198202at2"/>
<gene>
    <name evidence="7" type="ORF">SERN_1687</name>
</gene>
<dbReference type="AlphaFoldDB" id="A0A4Z1E5G8"/>
<comment type="subcellular location">
    <subcellularLocation>
        <location evidence="1">Membrane</location>
        <topology evidence="1">Multi-pass membrane protein</topology>
    </subcellularLocation>
</comment>
<evidence type="ECO:0000259" key="6">
    <source>
        <dbReference type="Pfam" id="PF13515"/>
    </source>
</evidence>
<keyword evidence="3 5" id="KW-1133">Transmembrane helix</keyword>
<dbReference type="Proteomes" id="UP000297318">
    <property type="component" value="Unassembled WGS sequence"/>
</dbReference>
<dbReference type="GO" id="GO:0016020">
    <property type="term" value="C:membrane"/>
    <property type="evidence" value="ECO:0007669"/>
    <property type="project" value="UniProtKB-SubCell"/>
</dbReference>
<feature type="domain" description="Integral membrane bound transporter" evidence="6">
    <location>
        <begin position="38"/>
        <end position="159"/>
    </location>
</feature>
<organism evidence="7 8">
    <name type="scientific">Serinibacter arcticus</name>
    <dbReference type="NCBI Taxonomy" id="1655435"/>
    <lineage>
        <taxon>Bacteria</taxon>
        <taxon>Bacillati</taxon>
        <taxon>Actinomycetota</taxon>
        <taxon>Actinomycetes</taxon>
        <taxon>Micrococcales</taxon>
        <taxon>Beutenbergiaceae</taxon>
        <taxon>Serinibacter</taxon>
    </lineage>
</organism>
<evidence type="ECO:0000256" key="2">
    <source>
        <dbReference type="ARBA" id="ARBA00022692"/>
    </source>
</evidence>